<accession>A0AAV7QUL4</accession>
<sequence length="167" mass="18491">MKKKRVIHIGDMVLVRNRRWGSKCMLPFEKDPWVVSGIKGIMVTVKGKQETVKGNISFFKLVRMTDCEVAIEKNSSPASSREDDDGGRVDHSDNGSTSQSQGVAVDDPLSFGLRSTDVQNSEPPQISEHEVPDLVPVSSPPSRQGLEHYSLRPHPSRSTKLQGFVVH</sequence>
<feature type="region of interest" description="Disordered" evidence="1">
    <location>
        <begin position="72"/>
        <end position="167"/>
    </location>
</feature>
<gene>
    <name evidence="2" type="ORF">NDU88_010517</name>
</gene>
<feature type="compositionally biased region" description="Low complexity" evidence="1">
    <location>
        <begin position="133"/>
        <end position="142"/>
    </location>
</feature>
<evidence type="ECO:0000256" key="1">
    <source>
        <dbReference type="SAM" id="MobiDB-lite"/>
    </source>
</evidence>
<comment type="caution">
    <text evidence="2">The sequence shown here is derived from an EMBL/GenBank/DDBJ whole genome shotgun (WGS) entry which is preliminary data.</text>
</comment>
<evidence type="ECO:0000313" key="3">
    <source>
        <dbReference type="Proteomes" id="UP001066276"/>
    </source>
</evidence>
<dbReference type="AlphaFoldDB" id="A0AAV7QUL4"/>
<protein>
    <submittedName>
        <fullName evidence="2">Uncharacterized protein</fullName>
    </submittedName>
</protein>
<name>A0AAV7QUL4_PLEWA</name>
<proteinExistence type="predicted"/>
<dbReference type="EMBL" id="JANPWB010000010">
    <property type="protein sequence ID" value="KAJ1144216.1"/>
    <property type="molecule type" value="Genomic_DNA"/>
</dbReference>
<organism evidence="2 3">
    <name type="scientific">Pleurodeles waltl</name>
    <name type="common">Iberian ribbed newt</name>
    <dbReference type="NCBI Taxonomy" id="8319"/>
    <lineage>
        <taxon>Eukaryota</taxon>
        <taxon>Metazoa</taxon>
        <taxon>Chordata</taxon>
        <taxon>Craniata</taxon>
        <taxon>Vertebrata</taxon>
        <taxon>Euteleostomi</taxon>
        <taxon>Amphibia</taxon>
        <taxon>Batrachia</taxon>
        <taxon>Caudata</taxon>
        <taxon>Salamandroidea</taxon>
        <taxon>Salamandridae</taxon>
        <taxon>Pleurodelinae</taxon>
        <taxon>Pleurodeles</taxon>
    </lineage>
</organism>
<evidence type="ECO:0000313" key="2">
    <source>
        <dbReference type="EMBL" id="KAJ1144216.1"/>
    </source>
</evidence>
<dbReference type="Proteomes" id="UP001066276">
    <property type="component" value="Chromosome 6"/>
</dbReference>
<reference evidence="2" key="1">
    <citation type="journal article" date="2022" name="bioRxiv">
        <title>Sequencing and chromosome-scale assembly of the giantPleurodeles waltlgenome.</title>
        <authorList>
            <person name="Brown T."/>
            <person name="Elewa A."/>
            <person name="Iarovenko S."/>
            <person name="Subramanian E."/>
            <person name="Araus A.J."/>
            <person name="Petzold A."/>
            <person name="Susuki M."/>
            <person name="Suzuki K.-i.T."/>
            <person name="Hayashi T."/>
            <person name="Toyoda A."/>
            <person name="Oliveira C."/>
            <person name="Osipova E."/>
            <person name="Leigh N.D."/>
            <person name="Simon A."/>
            <person name="Yun M.H."/>
        </authorList>
    </citation>
    <scope>NUCLEOTIDE SEQUENCE</scope>
    <source>
        <strain evidence="2">20211129_DDA</strain>
        <tissue evidence="2">Liver</tissue>
    </source>
</reference>
<keyword evidence="3" id="KW-1185">Reference proteome</keyword>